<dbReference type="PANTHER" id="PTHR19328">
    <property type="entry name" value="HEDGEHOG-INTERACTING PROTEIN"/>
    <property type="match status" value="1"/>
</dbReference>
<dbReference type="InterPro" id="IPR011042">
    <property type="entry name" value="6-blade_b-propeller_TolB-like"/>
</dbReference>
<evidence type="ECO:0008006" key="6">
    <source>
        <dbReference type="Google" id="ProtNLM"/>
    </source>
</evidence>
<dbReference type="Gene3D" id="2.120.10.30">
    <property type="entry name" value="TolB, C-terminal domain"/>
    <property type="match status" value="1"/>
</dbReference>
<dbReference type="InterPro" id="IPR029010">
    <property type="entry name" value="ThuA-like"/>
</dbReference>
<feature type="region of interest" description="Disordered" evidence="1">
    <location>
        <begin position="1450"/>
        <end position="1471"/>
    </location>
</feature>
<name>A0A858RHT0_9BACT</name>
<evidence type="ECO:0000259" key="3">
    <source>
        <dbReference type="Pfam" id="PF07995"/>
    </source>
</evidence>
<dbReference type="InterPro" id="IPR029062">
    <property type="entry name" value="Class_I_gatase-like"/>
</dbReference>
<dbReference type="InterPro" id="IPR012938">
    <property type="entry name" value="Glc/Sorbosone_DH"/>
</dbReference>
<dbReference type="PANTHER" id="PTHR19328:SF13">
    <property type="entry name" value="HIPL1 PROTEIN"/>
    <property type="match status" value="1"/>
</dbReference>
<dbReference type="Gene3D" id="3.40.50.880">
    <property type="match status" value="1"/>
</dbReference>
<dbReference type="InterPro" id="IPR011041">
    <property type="entry name" value="Quinoprot_gluc/sorb_DH_b-prop"/>
</dbReference>
<feature type="domain" description="ThuA-like" evidence="2">
    <location>
        <begin position="24"/>
        <end position="271"/>
    </location>
</feature>
<sequence>MIRPLVVSLLFPAFVSAVQAERTKVLIIEGASNHDWERRKEALKAILSRDGSFDVEVSVTPGAAGDPGWAAWHPDFPAYDVVLSGYSNGSGGEPRWPSAVESAFASYVHGGGGFVAIHEACDSFAGWNEYGEMLGLRWNPASLGKSIIINADETLQVVLPGQGALTSHGDRSDILVKRLGDHPIHAGLPASWMAANLEVWRYPRGPAENLTVLSYAKDPLTQLQFPVEWTVNYGTGRVYASSYGHIGKGENAPGGFRCAAFQENLVRAVKWCAGINPPATVPSDFPAANAPSLRAYAEGTSGFGGPKAVGPFANGVLPTLSVVPTGVEVVEAFPALDWDAPIDARPWPESPGQLLIAEMDGRIYKVADNDTTTTKQLVLDIQDRVWHYNWENNDPGTKHGGILSTVFHPQFGKGQGKDYLYVYYVHNPASDQPSANPPFYDRLARFTWNGSAFTAASEQLLIHQYDTTKGHEGGGMCFGADGFLYLAFGDEGTESGDSSPFTQKINDRARSGVWRMDVDMQGGTVSHPIRRQPAGQGSFTQNYYIPSSNPWQDVNAGILEEFYAIGLREPHRMSFDAVTGLFWIGDVGANNREEVDVIDGPGLNFEWNYKEGTAAGFRAAPDPLIGISRAPVHDYSHSLGSCIIGGHVYRGTAIPQLAGKYLYGDNGTQLLYAVDYDPVAKQVRSVEQFAQGRPGYLFNGISSIGVDSQGEPLLLQLAGGNPGTAQISRVKPAGPPGGGTWQYPPLLSQTGVFTDLPTLAPAPGMIPFDVNMPLWSAGMHKKRWVMIPNDGVANTPAEQITYSETGAWQLPVGTVFVKHFAHPVTEAPLETRLLVHGTDGWGGVTYKWRADGIEADLLENGGEETFTIEGETFDYLYPSRQQCNMCHTSVAGPVLGFRTRQLNRSYSYPGGGTANQIESLSVAGFIPQSITVAQLESVLTSADAESSTVSDEAWARSYLDSNCSHCHQPGGSSRAFFDARLVTPLGGQSIVCGPVMDGLGAPAPAVVKPGSFENSVMLLRMNTIDECCSMPPLAKGIVDNVAVSRVADWILGMNADSCTKSSGFYGAGQMGIPVSTPAGYLMPDGWHSNIVVNEDNTFTNLSGAPLSLALDRFSFKAGRSGDPLTPFVVKVKGDNDFTVLAIGTPRTNYAVGSNSLPFSDGMTKINVAPGETIAIGFLDSNPDGSGGSVAGIVEWEDGGAEIWYGGGDTDADAGSITLGAMPDHGTKLFTTFHRNYRFTVSYTIEAYEMGNGLNIQPGYGVDGANSNFVINKTDTFTNNTAEPLNVSIDRFRFHASRVTDPVTPFVVKMNGSNSFTVLAIGVTRATYALGNNDVPFSTAPVQLTLAPGEKIAPGFMDAYPDGSGGTRNGAVSYEYEGTDLNYYSYSETNAASSIVVGQAPVTVGYLLPNLARDYYFSISLGFGGKEDEDGDGLPDRWELAYASVLTGLSATTDTDDDGSSDLDEYEAGTSPIDPGSRLFALGLEKGENGVTATVKTVPGRYYKVEASADLGSWSEVGTWKAASWPASSTPFVVPQGSLPEGSAQRVFIRVVPR</sequence>
<dbReference type="Pfam" id="PF07995">
    <property type="entry name" value="GSDH"/>
    <property type="match status" value="1"/>
</dbReference>
<dbReference type="SUPFAM" id="SSF50952">
    <property type="entry name" value="Soluble quinoprotein glucose dehydrogenase"/>
    <property type="match status" value="1"/>
</dbReference>
<dbReference type="EMBL" id="CP051774">
    <property type="protein sequence ID" value="QJE96392.1"/>
    <property type="molecule type" value="Genomic_DNA"/>
</dbReference>
<dbReference type="Proteomes" id="UP000501812">
    <property type="component" value="Chromosome"/>
</dbReference>
<dbReference type="RefSeq" id="WP_169454793.1">
    <property type="nucleotide sequence ID" value="NZ_CP051774.1"/>
</dbReference>
<accession>A0A858RHT0</accession>
<feature type="compositionally biased region" description="Acidic residues" evidence="1">
    <location>
        <begin position="1453"/>
        <end position="1466"/>
    </location>
</feature>
<proteinExistence type="predicted"/>
<feature type="domain" description="Glucose/Sorbosone dehydrogenase" evidence="3">
    <location>
        <begin position="345"/>
        <end position="687"/>
    </location>
</feature>
<dbReference type="Pfam" id="PF06283">
    <property type="entry name" value="ThuA"/>
    <property type="match status" value="1"/>
</dbReference>
<keyword evidence="5" id="KW-1185">Reference proteome</keyword>
<evidence type="ECO:0000313" key="5">
    <source>
        <dbReference type="Proteomes" id="UP000501812"/>
    </source>
</evidence>
<dbReference type="KEGG" id="luo:HHL09_11560"/>
<organism evidence="4 5">
    <name type="scientific">Luteolibacter luteus</name>
    <dbReference type="NCBI Taxonomy" id="2728835"/>
    <lineage>
        <taxon>Bacteria</taxon>
        <taxon>Pseudomonadati</taxon>
        <taxon>Verrucomicrobiota</taxon>
        <taxon>Verrucomicrobiia</taxon>
        <taxon>Verrucomicrobiales</taxon>
        <taxon>Verrucomicrobiaceae</taxon>
        <taxon>Luteolibacter</taxon>
    </lineage>
</organism>
<dbReference type="SUPFAM" id="SSF52317">
    <property type="entry name" value="Class I glutamine amidotransferase-like"/>
    <property type="match status" value="1"/>
</dbReference>
<evidence type="ECO:0000313" key="4">
    <source>
        <dbReference type="EMBL" id="QJE96392.1"/>
    </source>
</evidence>
<evidence type="ECO:0000259" key="2">
    <source>
        <dbReference type="Pfam" id="PF06283"/>
    </source>
</evidence>
<evidence type="ECO:0000256" key="1">
    <source>
        <dbReference type="SAM" id="MobiDB-lite"/>
    </source>
</evidence>
<reference evidence="4 5" key="1">
    <citation type="submission" date="2020-04" db="EMBL/GenBank/DDBJ databases">
        <title>Luteolibacter sp. G-1-1-1 isolated from soil.</title>
        <authorList>
            <person name="Dahal R.H."/>
        </authorList>
    </citation>
    <scope>NUCLEOTIDE SEQUENCE [LARGE SCALE GENOMIC DNA]</scope>
    <source>
        <strain evidence="4 5">G-1-1-1</strain>
    </source>
</reference>
<protein>
    <recommendedName>
        <fullName evidence="6">Glucose/Sorbosone dehydrogenase domain-containing protein</fullName>
    </recommendedName>
</protein>
<gene>
    <name evidence="4" type="ORF">HHL09_11560</name>
</gene>